<dbReference type="Gene3D" id="1.10.3730.20">
    <property type="match status" value="1"/>
</dbReference>
<dbReference type="Pfam" id="PF00892">
    <property type="entry name" value="EamA"/>
    <property type="match status" value="1"/>
</dbReference>
<proteinExistence type="predicted"/>
<dbReference type="Proteomes" id="UP000198963">
    <property type="component" value="Chromosome I"/>
</dbReference>
<reference evidence="3 4" key="1">
    <citation type="submission" date="2016-10" db="EMBL/GenBank/DDBJ databases">
        <authorList>
            <person name="Varghese N."/>
            <person name="Submissions S."/>
        </authorList>
    </citation>
    <scope>NUCLEOTIDE SEQUENCE [LARGE SCALE GENOMIC DNA]</scope>
    <source>
        <strain evidence="3 4">RHA_55</strain>
    </source>
</reference>
<dbReference type="SUPFAM" id="SSF103481">
    <property type="entry name" value="Multidrug resistance efflux transporter EmrE"/>
    <property type="match status" value="2"/>
</dbReference>
<keyword evidence="1" id="KW-1133">Transmembrane helix</keyword>
<protein>
    <recommendedName>
        <fullName evidence="2">EamA domain-containing protein</fullName>
    </recommendedName>
</protein>
<keyword evidence="1" id="KW-0812">Transmembrane</keyword>
<feature type="transmembrane region" description="Helical" evidence="1">
    <location>
        <begin position="6"/>
        <end position="22"/>
    </location>
</feature>
<accession>A0A1H1M8J0</accession>
<feature type="transmembrane region" description="Helical" evidence="1">
    <location>
        <begin position="29"/>
        <end position="47"/>
    </location>
</feature>
<organism evidence="3 4">
    <name type="scientific">Winogradskyella sediminis</name>
    <dbReference type="NCBI Taxonomy" id="1382466"/>
    <lineage>
        <taxon>Bacteria</taxon>
        <taxon>Pseudomonadati</taxon>
        <taxon>Bacteroidota</taxon>
        <taxon>Flavobacteriia</taxon>
        <taxon>Flavobacteriales</taxon>
        <taxon>Flavobacteriaceae</taxon>
        <taxon>Winogradskyella</taxon>
    </lineage>
</organism>
<evidence type="ECO:0000259" key="2">
    <source>
        <dbReference type="Pfam" id="PF00892"/>
    </source>
</evidence>
<feature type="transmembrane region" description="Helical" evidence="1">
    <location>
        <begin position="205"/>
        <end position="225"/>
    </location>
</feature>
<evidence type="ECO:0000313" key="3">
    <source>
        <dbReference type="EMBL" id="SDR83113.1"/>
    </source>
</evidence>
<keyword evidence="1" id="KW-0472">Membrane</keyword>
<gene>
    <name evidence="3" type="ORF">SAMN04489797_0238</name>
</gene>
<name>A0A1H1M8J0_9FLAO</name>
<feature type="transmembrane region" description="Helical" evidence="1">
    <location>
        <begin position="146"/>
        <end position="166"/>
    </location>
</feature>
<dbReference type="AlphaFoldDB" id="A0A1H1M8J0"/>
<feature type="transmembrane region" description="Helical" evidence="1">
    <location>
        <begin position="116"/>
        <end position="134"/>
    </location>
</feature>
<evidence type="ECO:0000313" key="4">
    <source>
        <dbReference type="Proteomes" id="UP000198963"/>
    </source>
</evidence>
<feature type="transmembrane region" description="Helical" evidence="1">
    <location>
        <begin position="59"/>
        <end position="81"/>
    </location>
</feature>
<dbReference type="EMBL" id="LT629774">
    <property type="protein sequence ID" value="SDR83113.1"/>
    <property type="molecule type" value="Genomic_DNA"/>
</dbReference>
<dbReference type="GO" id="GO:0016020">
    <property type="term" value="C:membrane"/>
    <property type="evidence" value="ECO:0007669"/>
    <property type="project" value="InterPro"/>
</dbReference>
<feature type="transmembrane region" description="Helical" evidence="1">
    <location>
        <begin position="88"/>
        <end position="110"/>
    </location>
</feature>
<dbReference type="InterPro" id="IPR000620">
    <property type="entry name" value="EamA_dom"/>
</dbReference>
<evidence type="ECO:0000256" key="1">
    <source>
        <dbReference type="SAM" id="Phobius"/>
    </source>
</evidence>
<feature type="domain" description="EamA" evidence="2">
    <location>
        <begin position="2"/>
        <end position="133"/>
    </location>
</feature>
<keyword evidence="4" id="KW-1185">Reference proteome</keyword>
<dbReference type="RefSeq" id="WP_092443453.1">
    <property type="nucleotide sequence ID" value="NZ_LT629774.1"/>
</dbReference>
<feature type="transmembrane region" description="Helical" evidence="1">
    <location>
        <begin position="172"/>
        <end position="193"/>
    </location>
</feature>
<feature type="transmembrane region" description="Helical" evidence="1">
    <location>
        <begin position="237"/>
        <end position="258"/>
    </location>
</feature>
<dbReference type="STRING" id="1249933.SAMN04489797_0238"/>
<feature type="transmembrane region" description="Helical" evidence="1">
    <location>
        <begin position="267"/>
        <end position="283"/>
    </location>
</feature>
<sequence>MIYLVFSVLSSTAIFVLFKLFSKYKIDTLQAIVVNYATAFSFGIIFNDTPIEVTEIIQTSWFLAAVGLGFLFIAIFYVMALTSQKNGLSVASVASKMSLIIPVIFGIYVHNESTELQKLIGIALALVAVYLTSIKPKDDAVITKSIYLPVILFLGSGIIDTSVNHFAPKGSIPLFLSSIFGIAAIIGIGLFIYKSMVNKNPIQLKSIPFGFFLGVVNYGSMYFLLRALRVENTESSTIFTINHIAILALSTLVGLVLFKEHISQKNWLGIFFAFIAIALVTLAQ</sequence>
<dbReference type="InterPro" id="IPR037185">
    <property type="entry name" value="EmrE-like"/>
</dbReference>